<dbReference type="PANTHER" id="PTHR43741">
    <property type="entry name" value="FMN-DEPENDENT NADH-AZOREDUCTASE 1"/>
    <property type="match status" value="1"/>
</dbReference>
<dbReference type="InterPro" id="IPR050104">
    <property type="entry name" value="FMN-dep_NADH:Q_OxRdtase_AzoR1"/>
</dbReference>
<dbReference type="EMBL" id="BMKA01000001">
    <property type="protein sequence ID" value="GGA07280.1"/>
    <property type="molecule type" value="Genomic_DNA"/>
</dbReference>
<evidence type="ECO:0000256" key="1">
    <source>
        <dbReference type="ARBA" id="ARBA00022630"/>
    </source>
</evidence>
<reference evidence="8" key="1">
    <citation type="journal article" date="2014" name="Int. J. Syst. Evol. Microbiol.">
        <title>Complete genome sequence of Corynebacterium casei LMG S-19264T (=DSM 44701T), isolated from a smear-ripened cheese.</title>
        <authorList>
            <consortium name="US DOE Joint Genome Institute (JGI-PGF)"/>
            <person name="Walter F."/>
            <person name="Albersmeier A."/>
            <person name="Kalinowski J."/>
            <person name="Ruckert C."/>
        </authorList>
    </citation>
    <scope>NUCLEOTIDE SEQUENCE</scope>
    <source>
        <strain evidence="8">CGMCC 1.15880</strain>
    </source>
</reference>
<dbReference type="PANTHER" id="PTHR43741:SF2">
    <property type="entry name" value="FMN-DEPENDENT NADH:QUINONE OXIDOREDUCTASE"/>
    <property type="match status" value="1"/>
</dbReference>
<dbReference type="InterPro" id="IPR023048">
    <property type="entry name" value="NADH:quinone_OxRdtase_FMN_depd"/>
</dbReference>
<comment type="function">
    <text evidence="6">Also exhibits azoreductase activity. Catalyzes the reductive cleavage of the azo bond in aromatic azo compounds to the corresponding amines.</text>
</comment>
<dbReference type="EC" id="1.7.1.17" evidence="6"/>
<comment type="function">
    <text evidence="6">Quinone reductase that provides resistance to thiol-specific stress caused by electrophilic quinones.</text>
</comment>
<dbReference type="HAMAP" id="MF_01216">
    <property type="entry name" value="Azoreductase_type1"/>
    <property type="match status" value="1"/>
</dbReference>
<comment type="caution">
    <text evidence="6">Lacks conserved residue(s) required for the propagation of feature annotation.</text>
</comment>
<proteinExistence type="inferred from homology"/>
<evidence type="ECO:0000256" key="6">
    <source>
        <dbReference type="HAMAP-Rule" id="MF_01216"/>
    </source>
</evidence>
<dbReference type="GO" id="GO:0016652">
    <property type="term" value="F:oxidoreductase activity, acting on NAD(P)H as acceptor"/>
    <property type="evidence" value="ECO:0007669"/>
    <property type="project" value="UniProtKB-UniRule"/>
</dbReference>
<dbReference type="InterPro" id="IPR003680">
    <property type="entry name" value="Flavodoxin_fold"/>
</dbReference>
<reference evidence="8" key="2">
    <citation type="submission" date="2020-09" db="EMBL/GenBank/DDBJ databases">
        <authorList>
            <person name="Sun Q."/>
            <person name="Zhou Y."/>
        </authorList>
    </citation>
    <scope>NUCLEOTIDE SEQUENCE</scope>
    <source>
        <strain evidence="8">CGMCC 1.15880</strain>
    </source>
</reference>
<dbReference type="Pfam" id="PF02525">
    <property type="entry name" value="Flavodoxin_2"/>
    <property type="match status" value="1"/>
</dbReference>
<feature type="binding site" evidence="6">
    <location>
        <position position="11"/>
    </location>
    <ligand>
        <name>FMN</name>
        <dbReference type="ChEBI" id="CHEBI:58210"/>
    </ligand>
</feature>
<sequence length="195" mass="20441">MTHTILKMNASARIADSASRPLVERAVAKLSKSGSRVIERDLAAPLPAVNEQWLNANWTPAESRTAEQSAVLELSDALIAELKEADTIVLGLPMYNFGVPASFKAWVDLIARNGETFAYTDEGPKGLLEGKRAVVIVATGGVPIGSAADHATPFVTTVLGFVGITDITFVDAANLVANSDTVVPKAEATIDALAA</sequence>
<dbReference type="EC" id="1.6.5.-" evidence="6"/>
<feature type="binding site" evidence="6">
    <location>
        <begin position="94"/>
        <end position="97"/>
    </location>
    <ligand>
        <name>FMN</name>
        <dbReference type="ChEBI" id="CHEBI:58210"/>
    </ligand>
</feature>
<feature type="binding site" evidence="6">
    <location>
        <begin position="17"/>
        <end position="19"/>
    </location>
    <ligand>
        <name>FMN</name>
        <dbReference type="ChEBI" id="CHEBI:58210"/>
    </ligand>
</feature>
<comment type="similarity">
    <text evidence="6">Belongs to the azoreductase type 1 family.</text>
</comment>
<dbReference type="InterPro" id="IPR029039">
    <property type="entry name" value="Flavoprotein-like_sf"/>
</dbReference>
<name>A0A916VM17_9RHOB</name>
<protein>
    <recommendedName>
        <fullName evidence="6">FMN dependent NADH:quinone oxidoreductase</fullName>
        <ecNumber evidence="6">1.6.5.-</ecNumber>
    </recommendedName>
    <alternativeName>
        <fullName evidence="6">Azo-dye reductase</fullName>
    </alternativeName>
    <alternativeName>
        <fullName evidence="6">FMN-dependent NADH-azo compound oxidoreductase</fullName>
    </alternativeName>
    <alternativeName>
        <fullName evidence="6">FMN-dependent NADH-azoreductase</fullName>
        <ecNumber evidence="6">1.7.1.17</ecNumber>
    </alternativeName>
</protein>
<evidence type="ECO:0000313" key="8">
    <source>
        <dbReference type="EMBL" id="GGA07280.1"/>
    </source>
</evidence>
<comment type="catalytic activity">
    <reaction evidence="5">
        <text>N,N-dimethyl-1,4-phenylenediamine + anthranilate + 2 NAD(+) = 2-(4-dimethylaminophenyl)diazenylbenzoate + 2 NADH + 2 H(+)</text>
        <dbReference type="Rhea" id="RHEA:55872"/>
        <dbReference type="ChEBI" id="CHEBI:15378"/>
        <dbReference type="ChEBI" id="CHEBI:15783"/>
        <dbReference type="ChEBI" id="CHEBI:16567"/>
        <dbReference type="ChEBI" id="CHEBI:57540"/>
        <dbReference type="ChEBI" id="CHEBI:57945"/>
        <dbReference type="ChEBI" id="CHEBI:71579"/>
        <dbReference type="EC" id="1.7.1.17"/>
    </reaction>
    <physiologicalReaction direction="right-to-left" evidence="5">
        <dbReference type="Rhea" id="RHEA:55874"/>
    </physiologicalReaction>
</comment>
<dbReference type="Gene3D" id="3.40.50.360">
    <property type="match status" value="1"/>
</dbReference>
<evidence type="ECO:0000259" key="7">
    <source>
        <dbReference type="Pfam" id="PF02525"/>
    </source>
</evidence>
<keyword evidence="2 6" id="KW-0288">FMN</keyword>
<comment type="cofactor">
    <cofactor evidence="6">
        <name>FMN</name>
        <dbReference type="ChEBI" id="CHEBI:58210"/>
    </cofactor>
    <text evidence="6">Binds 1 FMN per subunit.</text>
</comment>
<keyword evidence="1 6" id="KW-0285">Flavoprotein</keyword>
<dbReference type="GO" id="GO:0016655">
    <property type="term" value="F:oxidoreductase activity, acting on NAD(P)H, quinone or similar compound as acceptor"/>
    <property type="evidence" value="ECO:0007669"/>
    <property type="project" value="InterPro"/>
</dbReference>
<dbReference type="GO" id="GO:0010181">
    <property type="term" value="F:FMN binding"/>
    <property type="evidence" value="ECO:0007669"/>
    <property type="project" value="UniProtKB-UniRule"/>
</dbReference>
<evidence type="ECO:0000313" key="9">
    <source>
        <dbReference type="Proteomes" id="UP000628017"/>
    </source>
</evidence>
<gene>
    <name evidence="6 8" type="primary">azoR</name>
    <name evidence="8" type="ORF">GCM10011498_03930</name>
</gene>
<keyword evidence="4 6" id="KW-0520">NAD</keyword>
<comment type="caution">
    <text evidence="8">The sequence shown here is derived from an EMBL/GenBank/DDBJ whole genome shotgun (WGS) entry which is preliminary data.</text>
</comment>
<dbReference type="RefSeq" id="WP_188670403.1">
    <property type="nucleotide sequence ID" value="NZ_BMKA01000001.1"/>
</dbReference>
<keyword evidence="9" id="KW-1185">Reference proteome</keyword>
<comment type="catalytic activity">
    <reaction evidence="6">
        <text>2 a quinone + NADH + H(+) = 2 a 1,4-benzosemiquinone + NAD(+)</text>
        <dbReference type="Rhea" id="RHEA:65952"/>
        <dbReference type="ChEBI" id="CHEBI:15378"/>
        <dbReference type="ChEBI" id="CHEBI:57540"/>
        <dbReference type="ChEBI" id="CHEBI:57945"/>
        <dbReference type="ChEBI" id="CHEBI:132124"/>
        <dbReference type="ChEBI" id="CHEBI:134225"/>
    </reaction>
</comment>
<dbReference type="GO" id="GO:0009055">
    <property type="term" value="F:electron transfer activity"/>
    <property type="evidence" value="ECO:0007669"/>
    <property type="project" value="UniProtKB-UniRule"/>
</dbReference>
<comment type="subunit">
    <text evidence="6">Homodimer.</text>
</comment>
<dbReference type="AlphaFoldDB" id="A0A916VM17"/>
<evidence type="ECO:0000256" key="5">
    <source>
        <dbReference type="ARBA" id="ARBA00048542"/>
    </source>
</evidence>
<evidence type="ECO:0000256" key="4">
    <source>
        <dbReference type="ARBA" id="ARBA00023027"/>
    </source>
</evidence>
<feature type="domain" description="Flavodoxin-like fold" evidence="7">
    <location>
        <begin position="4"/>
        <end position="190"/>
    </location>
</feature>
<evidence type="ECO:0000256" key="2">
    <source>
        <dbReference type="ARBA" id="ARBA00022643"/>
    </source>
</evidence>
<dbReference type="Proteomes" id="UP000628017">
    <property type="component" value="Unassembled WGS sequence"/>
</dbReference>
<dbReference type="SUPFAM" id="SSF52218">
    <property type="entry name" value="Flavoproteins"/>
    <property type="match status" value="1"/>
</dbReference>
<accession>A0A916VM17</accession>
<organism evidence="8 9">
    <name type="scientific">Neptunicoccus cionae</name>
    <dbReference type="NCBI Taxonomy" id="2035344"/>
    <lineage>
        <taxon>Bacteria</taxon>
        <taxon>Pseudomonadati</taxon>
        <taxon>Pseudomonadota</taxon>
        <taxon>Alphaproteobacteria</taxon>
        <taxon>Rhodobacterales</taxon>
        <taxon>Paracoccaceae</taxon>
        <taxon>Neptunicoccus</taxon>
    </lineage>
</organism>
<evidence type="ECO:0000256" key="3">
    <source>
        <dbReference type="ARBA" id="ARBA00023002"/>
    </source>
</evidence>
<keyword evidence="3 6" id="KW-0560">Oxidoreductase</keyword>